<gene>
    <name evidence="1" type="ORF">N0F65_008817</name>
</gene>
<accession>A0AAV2YZJ7</accession>
<dbReference type="SUPFAM" id="SSF52777">
    <property type="entry name" value="CoA-dependent acyltransferases"/>
    <property type="match status" value="2"/>
</dbReference>
<sequence length="1205" mass="134161">MHYMLTQSVKLHGFERFVTIVPQGSMKIAHVMQLSGDIAVLRERIHDAVLFTANKHPRLRGKLSKTAFAAVDVMPALTLHDVQDLVRFTDFQTSTEWQTFVQTECDVQFDRYTQFPFFVVVATESGVADQAKLLLFTDHYLSDGKSGMVVLNDIVSQVANPSPEQPTEMPLYASLYELWWSGSKWRRSFAEWLMRRVSSMVIKPPPSKGGLHLPRASTPVNESCALFCAGTVINQKAALQKCRDERVTFFGAMVAATVVSYYNAARHNTPAAISEDGRFRLLMEVDFNMRQRLSTPLDDDTIGMYAMMATLDKLAHKGINMKTTSFWDLARLAKKETDKLAKSVDLNIPLLFVDQNIHAGMTNSELDRFSQRVVTTEVNLSNIGKYAFATKHHICNPSQNEAMTTLSINNLWVFNNLPSLCAGGVFFVTSVNGFNYSFSHKYESETAQVLFSMFVECIESLGKKRVTFFGAMVAATVVSYYNAARQSNSAHQQKIGKDGRFRLLMEVDFNMRQRLSKPLDENTVGLYISTATLEKLAHDGIDMKSTSFWDFARLAKKETDKLISSLGINFPLLFLDQKLRAGMTKSELDRFSQQSVSTEVNLSNIGKYTFATKHHVSNPSASSSRSTTTLSIDNLWVFNNLPSLCAGGVFFVTSVNGFNYSFSHKYESETAQALFSTYVECIESLASVRAVVQTRAAPTMSDHAARATALRGYERLATMADHVGIEIAHAMLVRGDVAILHERLPAALLATANKHPRLRGRVSKDDFATLKVAPQLTLADITPVITSIHFKTPTDWQSFIASVCEKPNDRYDALPFRLVVAQEGDAPASASTVRLMLFTDLYLSDSYSGVAVLHELLQEIACPADHEVEELPLRASMYELYFRRRPWRRRWAEWLMCVLGKPWLRRQVEAFRPLLPIRQDQHDFTIPPVPSECAALFRQGRPETMRSALDRCRREGVTLTGALVAATIVAFYNANLVQGCNSTFKRFRVALDINVDMRRRIGSSVVEDVVGLYSIPAALRELHKQGVCVATALFWDVARRASTATDRLVRSLRPMLSVVTADQRLHARAQQRDLDLVVPFGVTRDTGLTNVGSYPFPTELAIISNPGVRSSSVINVEDLCVYHNLPVVGPGAMLFVTSVHSFQYALAHKFLHGAGDQLLSSFATCVESLGSLPASPVTMLQVANMIASPAKSQHATSANFAMAAT</sequence>
<evidence type="ECO:0000313" key="1">
    <source>
        <dbReference type="EMBL" id="DAZ98691.1"/>
    </source>
</evidence>
<organism evidence="1 2">
    <name type="scientific">Lagenidium giganteum</name>
    <dbReference type="NCBI Taxonomy" id="4803"/>
    <lineage>
        <taxon>Eukaryota</taxon>
        <taxon>Sar</taxon>
        <taxon>Stramenopiles</taxon>
        <taxon>Oomycota</taxon>
        <taxon>Peronosporomycetes</taxon>
        <taxon>Pythiales</taxon>
        <taxon>Pythiaceae</taxon>
    </lineage>
</organism>
<dbReference type="InterPro" id="IPR052058">
    <property type="entry name" value="Alcohol_O-acetyltransferase"/>
</dbReference>
<reference evidence="1" key="1">
    <citation type="submission" date="2022-11" db="EMBL/GenBank/DDBJ databases">
        <authorList>
            <person name="Morgan W.R."/>
            <person name="Tartar A."/>
        </authorList>
    </citation>
    <scope>NUCLEOTIDE SEQUENCE</scope>
    <source>
        <strain evidence="1">ARSEF 373</strain>
    </source>
</reference>
<keyword evidence="2" id="KW-1185">Reference proteome</keyword>
<evidence type="ECO:0008006" key="3">
    <source>
        <dbReference type="Google" id="ProtNLM"/>
    </source>
</evidence>
<dbReference type="Gene3D" id="3.30.559.10">
    <property type="entry name" value="Chloramphenicol acetyltransferase-like domain"/>
    <property type="match status" value="1"/>
</dbReference>
<comment type="caution">
    <text evidence="1">The sequence shown here is derived from an EMBL/GenBank/DDBJ whole genome shotgun (WGS) entry which is preliminary data.</text>
</comment>
<evidence type="ECO:0000313" key="2">
    <source>
        <dbReference type="Proteomes" id="UP001146120"/>
    </source>
</evidence>
<proteinExistence type="predicted"/>
<reference evidence="1" key="2">
    <citation type="journal article" date="2023" name="Microbiol Resour">
        <title>Decontamination and Annotation of the Draft Genome Sequence of the Oomycete Lagenidium giganteum ARSEF 373.</title>
        <authorList>
            <person name="Morgan W.R."/>
            <person name="Tartar A."/>
        </authorList>
    </citation>
    <scope>NUCLEOTIDE SEQUENCE</scope>
    <source>
        <strain evidence="1">ARSEF 373</strain>
    </source>
</reference>
<name>A0AAV2YZJ7_9STRA</name>
<dbReference type="PANTHER" id="PTHR28037:SF1">
    <property type="entry name" value="ALCOHOL O-ACETYLTRANSFERASE 1-RELATED"/>
    <property type="match status" value="1"/>
</dbReference>
<dbReference type="PANTHER" id="PTHR28037">
    <property type="entry name" value="ALCOHOL O-ACETYLTRANSFERASE 1-RELATED"/>
    <property type="match status" value="1"/>
</dbReference>
<dbReference type="InterPro" id="IPR023213">
    <property type="entry name" value="CAT-like_dom_sf"/>
</dbReference>
<dbReference type="EMBL" id="DAKRPA010000100">
    <property type="protein sequence ID" value="DAZ98691.1"/>
    <property type="molecule type" value="Genomic_DNA"/>
</dbReference>
<dbReference type="Proteomes" id="UP001146120">
    <property type="component" value="Unassembled WGS sequence"/>
</dbReference>
<dbReference type="AlphaFoldDB" id="A0AAV2YZJ7"/>
<protein>
    <recommendedName>
        <fullName evidence="3">Condensation domain-containing protein</fullName>
    </recommendedName>
</protein>